<accession>A0ACB7S857</accession>
<evidence type="ECO:0000313" key="2">
    <source>
        <dbReference type="Proteomes" id="UP000821845"/>
    </source>
</evidence>
<evidence type="ECO:0000313" key="1">
    <source>
        <dbReference type="EMBL" id="KAH6930710.1"/>
    </source>
</evidence>
<reference evidence="1" key="1">
    <citation type="submission" date="2020-05" db="EMBL/GenBank/DDBJ databases">
        <title>Large-scale comparative analyses of tick genomes elucidate their genetic diversity and vector capacities.</title>
        <authorList>
            <person name="Jia N."/>
            <person name="Wang J."/>
            <person name="Shi W."/>
            <person name="Du L."/>
            <person name="Sun Y."/>
            <person name="Zhan W."/>
            <person name="Jiang J."/>
            <person name="Wang Q."/>
            <person name="Zhang B."/>
            <person name="Ji P."/>
            <person name="Sakyi L.B."/>
            <person name="Cui X."/>
            <person name="Yuan T."/>
            <person name="Jiang B."/>
            <person name="Yang W."/>
            <person name="Lam T.T.-Y."/>
            <person name="Chang Q."/>
            <person name="Ding S."/>
            <person name="Wang X."/>
            <person name="Zhu J."/>
            <person name="Ruan X."/>
            <person name="Zhao L."/>
            <person name="Wei J."/>
            <person name="Que T."/>
            <person name="Du C."/>
            <person name="Cheng J."/>
            <person name="Dai P."/>
            <person name="Han X."/>
            <person name="Huang E."/>
            <person name="Gao Y."/>
            <person name="Liu J."/>
            <person name="Shao H."/>
            <person name="Ye R."/>
            <person name="Li L."/>
            <person name="Wei W."/>
            <person name="Wang X."/>
            <person name="Wang C."/>
            <person name="Yang T."/>
            <person name="Huo Q."/>
            <person name="Li W."/>
            <person name="Guo W."/>
            <person name="Chen H."/>
            <person name="Zhou L."/>
            <person name="Ni X."/>
            <person name="Tian J."/>
            <person name="Zhou Y."/>
            <person name="Sheng Y."/>
            <person name="Liu T."/>
            <person name="Pan Y."/>
            <person name="Xia L."/>
            <person name="Li J."/>
            <person name="Zhao F."/>
            <person name="Cao W."/>
        </authorList>
    </citation>
    <scope>NUCLEOTIDE SEQUENCE</scope>
    <source>
        <strain evidence="1">Hyas-2018</strain>
    </source>
</reference>
<name>A0ACB7S857_HYAAI</name>
<comment type="caution">
    <text evidence="1">The sequence shown here is derived from an EMBL/GenBank/DDBJ whole genome shotgun (WGS) entry which is preliminary data.</text>
</comment>
<protein>
    <submittedName>
        <fullName evidence="1">Uncharacterized protein</fullName>
    </submittedName>
</protein>
<dbReference type="EMBL" id="CM023485">
    <property type="protein sequence ID" value="KAH6930710.1"/>
    <property type="molecule type" value="Genomic_DNA"/>
</dbReference>
<organism evidence="1 2">
    <name type="scientific">Hyalomma asiaticum</name>
    <name type="common">Tick</name>
    <dbReference type="NCBI Taxonomy" id="266040"/>
    <lineage>
        <taxon>Eukaryota</taxon>
        <taxon>Metazoa</taxon>
        <taxon>Ecdysozoa</taxon>
        <taxon>Arthropoda</taxon>
        <taxon>Chelicerata</taxon>
        <taxon>Arachnida</taxon>
        <taxon>Acari</taxon>
        <taxon>Parasitiformes</taxon>
        <taxon>Ixodida</taxon>
        <taxon>Ixodoidea</taxon>
        <taxon>Ixodidae</taxon>
        <taxon>Hyalomminae</taxon>
        <taxon>Hyalomma</taxon>
    </lineage>
</organism>
<dbReference type="Proteomes" id="UP000821845">
    <property type="component" value="Chromosome 5"/>
</dbReference>
<gene>
    <name evidence="1" type="ORF">HPB50_017590</name>
</gene>
<keyword evidence="2" id="KW-1185">Reference proteome</keyword>
<proteinExistence type="predicted"/>
<sequence length="354" mass="38888">MEPSRSRSRSRSRVRINSQPTWADKAAKTDVIQKVVLECPSDVEPLKRLDHGQHCRIYLPRSGTEEQYAEKEQILQDLSDYVRSINYVPKVAPRSSGSSGRKRSQPAASSLSTPPEKARHIDGLSFRSPNATRAEEVAIALAASHRTAMVIITDLRFACSLYQHGTIAYLAAQVLQARPHGAFTLTPSALSGPLSTLVSPVVKWLMPLPASLSGTSAITQCREILNYYRTSRRLYPDPARGLSKADERLPRHLQTNTLCTAAAQHFMPDIHSHFARYGVLTDTYHMTAVCPTQGGYKKNCWSGRSALQVKPAPPSCGGQKARLGWLGSCQFAFSDGPTIPLPFSPPFHLLTGEA</sequence>